<dbReference type="RefSeq" id="WP_347924400.1">
    <property type="nucleotide sequence ID" value="NZ_CP157199.1"/>
</dbReference>
<reference evidence="1" key="1">
    <citation type="submission" date="2024-05" db="EMBL/GenBank/DDBJ databases">
        <title>Pontimicrobium maritimus sp. nov., isolated form sea water.</title>
        <authorList>
            <person name="Muhammad N."/>
            <person name="Vuong T.Q."/>
            <person name="Han H.L."/>
            <person name="Kim S.-G."/>
        </authorList>
    </citation>
    <scope>NUCLEOTIDE SEQUENCE</scope>
    <source>
        <strain evidence="1">SW4</strain>
    </source>
</reference>
<sequence length="310" mass="35173">MKCIQIKFILPINKPLEFCGEKVISLKLPEQDVDFNVNITENGIYKLYTLKSKPLNTKIQDSTIENIKNSLYLSSIDVQSGILINPNLASGGISNTFKETLNKIGIKRESNFVGIKLVDCETKFISASGALTVGINSSFFENSINTKIKEYSLVDEKLLRAIELYNSISYLSRVNNSARFILLMSAIECIIIQKEIDERAIHILDNAEKEIKNLSLNKTEKDSILNSIEFAKKKSINKSGKATVQELFLNSSIEYNGFNPVVFFSKAYDLRSRLVHDGITKTKFLNIENSQLQQFTIDCLSRYYKNFCQQ</sequence>
<proteinExistence type="predicted"/>
<dbReference type="EMBL" id="CP157199">
    <property type="protein sequence ID" value="XBG61685.1"/>
    <property type="molecule type" value="Genomic_DNA"/>
</dbReference>
<gene>
    <name evidence="1" type="ORF">ABGB03_01965</name>
</gene>
<accession>A0AAU7BTG5</accession>
<organism evidence="1">
    <name type="scientific">Pontimicrobium sp. SW4</name>
    <dbReference type="NCBI Taxonomy" id="3153519"/>
    <lineage>
        <taxon>Bacteria</taxon>
        <taxon>Pseudomonadati</taxon>
        <taxon>Bacteroidota</taxon>
        <taxon>Flavobacteriia</taxon>
        <taxon>Flavobacteriales</taxon>
        <taxon>Flavobacteriaceae</taxon>
        <taxon>Pontimicrobium</taxon>
    </lineage>
</organism>
<protein>
    <recommendedName>
        <fullName evidence="2">Apea-like HEPN domain-containing protein</fullName>
    </recommendedName>
</protein>
<evidence type="ECO:0008006" key="2">
    <source>
        <dbReference type="Google" id="ProtNLM"/>
    </source>
</evidence>
<dbReference type="AlphaFoldDB" id="A0AAU7BTG5"/>
<evidence type="ECO:0000313" key="1">
    <source>
        <dbReference type="EMBL" id="XBG61685.1"/>
    </source>
</evidence>
<name>A0AAU7BTG5_9FLAO</name>